<accession>D8PLY8</accession>
<feature type="non-terminal residue" evidence="2">
    <location>
        <position position="366"/>
    </location>
</feature>
<evidence type="ECO:0000256" key="1">
    <source>
        <dbReference type="SAM" id="MobiDB-lite"/>
    </source>
</evidence>
<feature type="region of interest" description="Disordered" evidence="1">
    <location>
        <begin position="159"/>
        <end position="193"/>
    </location>
</feature>
<feature type="region of interest" description="Disordered" evidence="1">
    <location>
        <begin position="1"/>
        <end position="27"/>
    </location>
</feature>
<organism evidence="3">
    <name type="scientific">Schizophyllum commune (strain H4-8 / FGSC 9210)</name>
    <name type="common">Split gill fungus</name>
    <dbReference type="NCBI Taxonomy" id="578458"/>
    <lineage>
        <taxon>Eukaryota</taxon>
        <taxon>Fungi</taxon>
        <taxon>Dikarya</taxon>
        <taxon>Basidiomycota</taxon>
        <taxon>Agaricomycotina</taxon>
        <taxon>Agaricomycetes</taxon>
        <taxon>Agaricomycetidae</taxon>
        <taxon>Agaricales</taxon>
        <taxon>Schizophyllaceae</taxon>
        <taxon>Schizophyllum</taxon>
    </lineage>
</organism>
<feature type="compositionally biased region" description="Polar residues" evidence="1">
    <location>
        <begin position="107"/>
        <end position="125"/>
    </location>
</feature>
<dbReference type="AlphaFoldDB" id="D8PLY8"/>
<evidence type="ECO:0000313" key="3">
    <source>
        <dbReference type="Proteomes" id="UP000007431"/>
    </source>
</evidence>
<reference evidence="2 3" key="1">
    <citation type="journal article" date="2010" name="Nat. Biotechnol.">
        <title>Genome sequence of the model mushroom Schizophyllum commune.</title>
        <authorList>
            <person name="Ohm R.A."/>
            <person name="de Jong J.F."/>
            <person name="Lugones L.G."/>
            <person name="Aerts A."/>
            <person name="Kothe E."/>
            <person name="Stajich J.E."/>
            <person name="de Vries R.P."/>
            <person name="Record E."/>
            <person name="Levasseur A."/>
            <person name="Baker S.E."/>
            <person name="Bartholomew K.A."/>
            <person name="Coutinho P.M."/>
            <person name="Erdmann S."/>
            <person name="Fowler T.J."/>
            <person name="Gathman A.C."/>
            <person name="Lombard V."/>
            <person name="Henrissat B."/>
            <person name="Knabe N."/>
            <person name="Kuees U."/>
            <person name="Lilly W.W."/>
            <person name="Lindquist E."/>
            <person name="Lucas S."/>
            <person name="Magnuson J.K."/>
            <person name="Piumi F."/>
            <person name="Raudaskoski M."/>
            <person name="Salamov A."/>
            <person name="Schmutz J."/>
            <person name="Schwarze F.W.M.R."/>
            <person name="vanKuyk P.A."/>
            <person name="Horton J.S."/>
            <person name="Grigoriev I.V."/>
            <person name="Woesten H.A.B."/>
        </authorList>
    </citation>
    <scope>NUCLEOTIDE SEQUENCE [LARGE SCALE GENOMIC DNA]</scope>
    <source>
        <strain evidence="3">H4-8 / FGSC 9210</strain>
    </source>
</reference>
<dbReference type="OrthoDB" id="2964597at2759"/>
<feature type="compositionally biased region" description="Basic and acidic residues" evidence="1">
    <location>
        <begin position="170"/>
        <end position="184"/>
    </location>
</feature>
<sequence length="366" mass="41346">MNDKSFYSEREQRRASSNSGSDPNSAGLFARIRSINGLALNTLASFFAKTSPYSPRHDEYFDNFGPGDQQHSLSTNRRLSSLFEPRNSRSGKGFVHGPAKGPLGSPAQITSSQAPAQHDTASSGSDLDLTPPLTPDIANNESHSFDSLCSFAHSGLGEFRDDTPPPLHSPEVREGKKPERRIYEEPPGDDFSGTLDFSAAASTPAVADDSEEWVGLEYSIELSTRERHISDALSHASAGEHSKSRESWAALHAGTMHPIVEEEEYSRWVNWHRYLDQQEERRRHKRGYEFKARSREMALLYLEELKLRDVMYRMKPTGVLRDKLEKRLALVAELRPDPYTPAQKHVESWYLKRSRTISCLAELYYD</sequence>
<gene>
    <name evidence="2" type="ORF">SCHCODRAFT_103385</name>
</gene>
<evidence type="ECO:0000313" key="2">
    <source>
        <dbReference type="EMBL" id="EFJ02069.1"/>
    </source>
</evidence>
<dbReference type="EMBL" id="GL377302">
    <property type="protein sequence ID" value="EFJ02069.1"/>
    <property type="molecule type" value="Genomic_DNA"/>
</dbReference>
<protein>
    <submittedName>
        <fullName evidence="2">Uncharacterized protein</fullName>
    </submittedName>
</protein>
<keyword evidence="3" id="KW-1185">Reference proteome</keyword>
<feature type="region of interest" description="Disordered" evidence="1">
    <location>
        <begin position="83"/>
        <end position="134"/>
    </location>
</feature>
<dbReference type="KEGG" id="scm:SCHCO_02541058"/>
<dbReference type="RefSeq" id="XP_003036971.1">
    <property type="nucleotide sequence ID" value="XM_003036925.1"/>
</dbReference>
<name>D8PLY8_SCHCM</name>
<dbReference type="eggNOG" id="ENOG502RC5D">
    <property type="taxonomic scope" value="Eukaryota"/>
</dbReference>
<dbReference type="VEuPathDB" id="FungiDB:SCHCODRAFT_02541058"/>
<dbReference type="GeneID" id="9588832"/>
<feature type="compositionally biased region" description="Basic and acidic residues" evidence="1">
    <location>
        <begin position="1"/>
        <end position="14"/>
    </location>
</feature>
<dbReference type="Proteomes" id="UP000007431">
    <property type="component" value="Unassembled WGS sequence"/>
</dbReference>
<dbReference type="InParanoid" id="D8PLY8"/>
<feature type="compositionally biased region" description="Polar residues" evidence="1">
    <location>
        <begin position="15"/>
        <end position="24"/>
    </location>
</feature>
<dbReference type="HOGENOM" id="CLU_729751_0_0_1"/>
<proteinExistence type="predicted"/>